<reference evidence="8 9" key="1">
    <citation type="journal article" date="2015" name="Genome Announc.">
        <title>Complete Genome Sequence of the Novel Leech Symbiont Mucinivorans hirudinis M3T.</title>
        <authorList>
            <person name="Nelson M.C."/>
            <person name="Bomar L."/>
            <person name="Graf J."/>
        </authorList>
    </citation>
    <scope>NUCLEOTIDE SEQUENCE [LARGE SCALE GENOMIC DNA]</scope>
    <source>
        <strain evidence="9">M3</strain>
    </source>
</reference>
<evidence type="ECO:0000256" key="4">
    <source>
        <dbReference type="ARBA" id="ARBA00022692"/>
    </source>
</evidence>
<dbReference type="PANTHER" id="PTHR42770">
    <property type="entry name" value="AMINO ACID TRANSPORTER-RELATED"/>
    <property type="match status" value="1"/>
</dbReference>
<organism evidence="8 9">
    <name type="scientific">Mucinivorans hirudinis</name>
    <dbReference type="NCBI Taxonomy" id="1433126"/>
    <lineage>
        <taxon>Bacteria</taxon>
        <taxon>Pseudomonadati</taxon>
        <taxon>Bacteroidota</taxon>
        <taxon>Bacteroidia</taxon>
        <taxon>Bacteroidales</taxon>
        <taxon>Rikenellaceae</taxon>
        <taxon>Mucinivorans</taxon>
    </lineage>
</organism>
<dbReference type="PATRIC" id="fig|1433126.3.peg.863"/>
<dbReference type="PANTHER" id="PTHR42770:SF15">
    <property type="entry name" value="GLUTAMATE_GAMMA-AMINOBUTYRATE ANTIPORTER-RELATED"/>
    <property type="match status" value="1"/>
</dbReference>
<feature type="transmembrane region" description="Helical" evidence="7">
    <location>
        <begin position="333"/>
        <end position="352"/>
    </location>
</feature>
<feature type="transmembrane region" description="Helical" evidence="7">
    <location>
        <begin position="394"/>
        <end position="416"/>
    </location>
</feature>
<dbReference type="GO" id="GO:0022857">
    <property type="term" value="F:transmembrane transporter activity"/>
    <property type="evidence" value="ECO:0007669"/>
    <property type="project" value="InterPro"/>
</dbReference>
<evidence type="ECO:0000256" key="6">
    <source>
        <dbReference type="ARBA" id="ARBA00023136"/>
    </source>
</evidence>
<keyword evidence="5 7" id="KW-1133">Transmembrane helix</keyword>
<accession>A0A060RC48</accession>
<dbReference type="InterPro" id="IPR002293">
    <property type="entry name" value="AA/rel_permease1"/>
</dbReference>
<dbReference type="STRING" id="1433126.BN938_0863"/>
<sequence>MVLLMELPKLVNYGMGVIFCYIIAALLFLLPATMATLQLCRIYANGHPTSVFCWVGQALGWRWGLLAQFLQWTYAALRLPSVLLFGVIAVAYAASWIEPMKWVCENKMSVIIIVLIIYWAAVLISMRGLETVTKAIKISAIVGLVVPTILLAGLVVVYFTTSVELIPERAALTNYELVTVSLQSVIFFMGIEFSSTLSPATKGYRKSLLPSGLIVLLIFCIVSFALAGVLAVDTVASPSALFTGFYTYLGYAHIPMLMPLVSIAVVGGVFAVVLSWSNAPSLGIYQAAKRGYLPPFLQKCNKRGVHTNVLLVQAGVVTFTCILFVIVPSVHFLFSLIVALAIGLYLMMYLLIFASSVATNRTTLSWVIALTGGGTTMGALVWSLRAVDGVSPLMWYLFVVIALVVLTVAPLVIYSLRKPSWRNHLSNLSMWRDGSW</sequence>
<evidence type="ECO:0000313" key="8">
    <source>
        <dbReference type="EMBL" id="CDN30964.1"/>
    </source>
</evidence>
<evidence type="ECO:0000256" key="5">
    <source>
        <dbReference type="ARBA" id="ARBA00022989"/>
    </source>
</evidence>
<feature type="transmembrane region" description="Helical" evidence="7">
    <location>
        <begin position="138"/>
        <end position="160"/>
    </location>
</feature>
<dbReference type="GO" id="GO:0005886">
    <property type="term" value="C:plasma membrane"/>
    <property type="evidence" value="ECO:0007669"/>
    <property type="project" value="UniProtKB-SubCell"/>
</dbReference>
<evidence type="ECO:0000256" key="1">
    <source>
        <dbReference type="ARBA" id="ARBA00004651"/>
    </source>
</evidence>
<feature type="transmembrane region" description="Helical" evidence="7">
    <location>
        <begin position="180"/>
        <end position="200"/>
    </location>
</feature>
<dbReference type="eggNOG" id="COG0531">
    <property type="taxonomic scope" value="Bacteria"/>
</dbReference>
<feature type="transmembrane region" description="Helical" evidence="7">
    <location>
        <begin position="75"/>
        <end position="97"/>
    </location>
</feature>
<feature type="transmembrane region" description="Helical" evidence="7">
    <location>
        <begin position="212"/>
        <end position="232"/>
    </location>
</feature>
<keyword evidence="9" id="KW-1185">Reference proteome</keyword>
<feature type="transmembrane region" description="Helical" evidence="7">
    <location>
        <begin position="309"/>
        <end position="327"/>
    </location>
</feature>
<keyword evidence="4 7" id="KW-0812">Transmembrane</keyword>
<evidence type="ECO:0000256" key="2">
    <source>
        <dbReference type="ARBA" id="ARBA00022448"/>
    </source>
</evidence>
<evidence type="ECO:0000256" key="7">
    <source>
        <dbReference type="SAM" id="Phobius"/>
    </source>
</evidence>
<dbReference type="EMBL" id="HG934468">
    <property type="protein sequence ID" value="CDN30964.1"/>
    <property type="molecule type" value="Genomic_DNA"/>
</dbReference>
<dbReference type="Pfam" id="PF13520">
    <property type="entry name" value="AA_permease_2"/>
    <property type="match status" value="1"/>
</dbReference>
<gene>
    <name evidence="8" type="ORF">BN938_0863</name>
</gene>
<dbReference type="Proteomes" id="UP000027616">
    <property type="component" value="Chromosome I"/>
</dbReference>
<dbReference type="KEGG" id="rbc:BN938_0863"/>
<keyword evidence="6 7" id="KW-0472">Membrane</keyword>
<dbReference type="InterPro" id="IPR050367">
    <property type="entry name" value="APC_superfamily"/>
</dbReference>
<feature type="transmembrane region" description="Helical" evidence="7">
    <location>
        <begin position="252"/>
        <end position="276"/>
    </location>
</feature>
<protein>
    <submittedName>
        <fullName evidence="8">Putative glutamate/gamma-aminobutyrate antiporter</fullName>
    </submittedName>
</protein>
<feature type="transmembrane region" description="Helical" evidence="7">
    <location>
        <begin position="109"/>
        <end position="126"/>
    </location>
</feature>
<proteinExistence type="predicted"/>
<dbReference type="HOGENOM" id="CLU_020854_4_2_10"/>
<dbReference type="PIRSF" id="PIRSF006060">
    <property type="entry name" value="AA_transporter"/>
    <property type="match status" value="1"/>
</dbReference>
<comment type="subcellular location">
    <subcellularLocation>
        <location evidence="1">Cell membrane</location>
        <topology evidence="1">Multi-pass membrane protein</topology>
    </subcellularLocation>
</comment>
<keyword evidence="2" id="KW-0813">Transport</keyword>
<keyword evidence="3" id="KW-1003">Cell membrane</keyword>
<dbReference type="AlphaFoldDB" id="A0A060RC48"/>
<evidence type="ECO:0000256" key="3">
    <source>
        <dbReference type="ARBA" id="ARBA00022475"/>
    </source>
</evidence>
<feature type="transmembrane region" description="Helical" evidence="7">
    <location>
        <begin position="364"/>
        <end position="382"/>
    </location>
</feature>
<feature type="transmembrane region" description="Helical" evidence="7">
    <location>
        <begin position="12"/>
        <end position="32"/>
    </location>
</feature>
<name>A0A060RC48_9BACT</name>
<evidence type="ECO:0000313" key="9">
    <source>
        <dbReference type="Proteomes" id="UP000027616"/>
    </source>
</evidence>
<dbReference type="Gene3D" id="1.20.1740.10">
    <property type="entry name" value="Amino acid/polyamine transporter I"/>
    <property type="match status" value="1"/>
</dbReference>